<accession>A0A7Y3XXZ1</accession>
<proteinExistence type="predicted"/>
<dbReference type="RefSeq" id="WP_171303030.1">
    <property type="nucleotide sequence ID" value="NZ_JABFIF010000004.1"/>
</dbReference>
<sequence>MLDKNDLCQHESLVRPLQQVVSIPNPLYKSLQGIYFIGKTPLLVIGNGSNAWAALVNPKNSGKDLFVNVFTISNFSSSTIKAEIWLNTRPPGNPAISSFVSPANTALCPPPKPKVLLEYVQSTHGIPCGGVNIYDRIVPPNTTIVSEEDGKFIIPAGGNFSLFLRSANNELINNNVAFGWWEKQVKF</sequence>
<dbReference type="Pfam" id="PF19640">
    <property type="entry name" value="DUF6143"/>
    <property type="match status" value="1"/>
</dbReference>
<gene>
    <name evidence="1" type="ORF">HMJ28_03940</name>
</gene>
<comment type="caution">
    <text evidence="1">The sequence shown here is derived from an EMBL/GenBank/DDBJ whole genome shotgun (WGS) entry which is preliminary data.</text>
</comment>
<evidence type="ECO:0000313" key="2">
    <source>
        <dbReference type="Proteomes" id="UP000528432"/>
    </source>
</evidence>
<reference evidence="1 2" key="1">
    <citation type="submission" date="2020-05" db="EMBL/GenBank/DDBJ databases">
        <title>Draft genome sequence of Clostridium cochlearium strain AGROS13 isolated from a sheep dairy farm in New Zealand.</title>
        <authorList>
            <person name="Gupta T.B."/>
            <person name="Jauregui R."/>
            <person name="Risson A.N."/>
            <person name="Brightwell G."/>
            <person name="Maclean P."/>
        </authorList>
    </citation>
    <scope>NUCLEOTIDE SEQUENCE [LARGE SCALE GENOMIC DNA]</scope>
    <source>
        <strain evidence="1 2">AGROS13</strain>
    </source>
</reference>
<organism evidence="1 2">
    <name type="scientific">Clostridium cochlearium</name>
    <dbReference type="NCBI Taxonomy" id="1494"/>
    <lineage>
        <taxon>Bacteria</taxon>
        <taxon>Bacillati</taxon>
        <taxon>Bacillota</taxon>
        <taxon>Clostridia</taxon>
        <taxon>Eubacteriales</taxon>
        <taxon>Clostridiaceae</taxon>
        <taxon>Clostridium</taxon>
    </lineage>
</organism>
<dbReference type="InterPro" id="IPR046141">
    <property type="entry name" value="DUF6143"/>
</dbReference>
<protein>
    <submittedName>
        <fullName evidence="1">Uncharacterized protein</fullName>
    </submittedName>
</protein>
<dbReference type="EMBL" id="JABFIF010000004">
    <property type="protein sequence ID" value="NOH15545.1"/>
    <property type="molecule type" value="Genomic_DNA"/>
</dbReference>
<dbReference type="Proteomes" id="UP000528432">
    <property type="component" value="Unassembled WGS sequence"/>
</dbReference>
<dbReference type="AlphaFoldDB" id="A0A7Y3XXZ1"/>
<evidence type="ECO:0000313" key="1">
    <source>
        <dbReference type="EMBL" id="NOH15545.1"/>
    </source>
</evidence>
<name>A0A7Y3XXZ1_CLOCO</name>